<dbReference type="Pfam" id="PF13302">
    <property type="entry name" value="Acetyltransf_3"/>
    <property type="match status" value="1"/>
</dbReference>
<evidence type="ECO:0000313" key="6">
    <source>
        <dbReference type="Proteomes" id="UP000031339"/>
    </source>
</evidence>
<dbReference type="eggNOG" id="COG1670">
    <property type="taxonomic scope" value="Bacteria"/>
</dbReference>
<dbReference type="Gene3D" id="3.40.630.30">
    <property type="match status" value="1"/>
</dbReference>
<evidence type="ECO:0000256" key="2">
    <source>
        <dbReference type="ARBA" id="ARBA00023315"/>
    </source>
</evidence>
<dbReference type="AlphaFoldDB" id="A0A0C1KHZ5"/>
<reference evidence="5 6" key="1">
    <citation type="submission" date="2014-12" db="EMBL/GenBank/DDBJ databases">
        <title>Partial genome sequence of Streptococcus constellatus KCOM 1650 (= ChDC B144).</title>
        <authorList>
            <person name="Kook J.-K."/>
            <person name="Park S.-N."/>
            <person name="Lim Y.K."/>
            <person name="Jo E."/>
        </authorList>
    </citation>
    <scope>NUCLEOTIDE SEQUENCE [LARGE SCALE GENOMIC DNA]</scope>
    <source>
        <strain evidence="5 6">KCOM 1650</strain>
    </source>
</reference>
<comment type="similarity">
    <text evidence="3">Belongs to the acetyltransferase family. RimJ subfamily.</text>
</comment>
<protein>
    <submittedName>
        <fullName evidence="5">GNAT family acetyltransferase</fullName>
    </submittedName>
</protein>
<evidence type="ECO:0000256" key="3">
    <source>
        <dbReference type="ARBA" id="ARBA00038502"/>
    </source>
</evidence>
<evidence type="ECO:0000259" key="4">
    <source>
        <dbReference type="PROSITE" id="PS51186"/>
    </source>
</evidence>
<dbReference type="PANTHER" id="PTHR43792:SF8">
    <property type="entry name" value="[RIBOSOMAL PROTEIN US5]-ALANINE N-ACETYLTRANSFERASE"/>
    <property type="match status" value="1"/>
</dbReference>
<evidence type="ECO:0000313" key="5">
    <source>
        <dbReference type="EMBL" id="KIC78537.1"/>
    </source>
</evidence>
<dbReference type="GO" id="GO:0008999">
    <property type="term" value="F:protein-N-terminal-alanine acetyltransferase activity"/>
    <property type="evidence" value="ECO:0007669"/>
    <property type="project" value="TreeGrafter"/>
</dbReference>
<comment type="caution">
    <text evidence="5">The sequence shown here is derived from an EMBL/GenBank/DDBJ whole genome shotgun (WGS) entry which is preliminary data.</text>
</comment>
<name>A0A0C1KHZ5_STRCV</name>
<dbReference type="PROSITE" id="PS51186">
    <property type="entry name" value="GNAT"/>
    <property type="match status" value="1"/>
</dbReference>
<dbReference type="Proteomes" id="UP000031339">
    <property type="component" value="Unassembled WGS sequence"/>
</dbReference>
<keyword evidence="1 5" id="KW-0808">Transferase</keyword>
<dbReference type="GeneID" id="93846934"/>
<keyword evidence="2" id="KW-0012">Acyltransferase</keyword>
<gene>
    <name evidence="5" type="ORF">RN79_02940</name>
</gene>
<dbReference type="STRING" id="862969.SCI_0869"/>
<dbReference type="InterPro" id="IPR000182">
    <property type="entry name" value="GNAT_dom"/>
</dbReference>
<proteinExistence type="inferred from homology"/>
<evidence type="ECO:0000256" key="1">
    <source>
        <dbReference type="ARBA" id="ARBA00022679"/>
    </source>
</evidence>
<dbReference type="PANTHER" id="PTHR43792">
    <property type="entry name" value="GNAT FAMILY, PUTATIVE (AFU_ORTHOLOGUE AFUA_3G00765)-RELATED-RELATED"/>
    <property type="match status" value="1"/>
</dbReference>
<dbReference type="RefSeq" id="WP_003069207.1">
    <property type="nucleotide sequence ID" value="NZ_CAJPUH010000050.1"/>
</dbReference>
<dbReference type="SUPFAM" id="SSF55729">
    <property type="entry name" value="Acyl-CoA N-acyltransferases (Nat)"/>
    <property type="match status" value="1"/>
</dbReference>
<dbReference type="InterPro" id="IPR051531">
    <property type="entry name" value="N-acetyltransferase"/>
</dbReference>
<accession>A0A0C1KHZ5</accession>
<organism evidence="5 6">
    <name type="scientific">Streptococcus constellatus</name>
    <dbReference type="NCBI Taxonomy" id="76860"/>
    <lineage>
        <taxon>Bacteria</taxon>
        <taxon>Bacillati</taxon>
        <taxon>Bacillota</taxon>
        <taxon>Bacilli</taxon>
        <taxon>Lactobacillales</taxon>
        <taxon>Streptococcaceae</taxon>
        <taxon>Streptococcus</taxon>
        <taxon>Streptococcus anginosus group</taxon>
    </lineage>
</organism>
<sequence length="183" mass="21667">MNLWTKLAEFAFIETEHLVLRPFSFMDSEDFYKIASNPENLHFIFPAQANLQESQHVLANYFMKYPLGIWAICDKDSGQMIGSVKFEKMDEIRGEAELGYFLHQAYWGRGLMTECVKNIIYLSFTQFGFKKLRIVTHLENKASQRVAQKSGFRFGRQFRGSDRYTRKMQDYLEFCYEKGDFHE</sequence>
<dbReference type="OrthoDB" id="9798081at2"/>
<dbReference type="GO" id="GO:0005737">
    <property type="term" value="C:cytoplasm"/>
    <property type="evidence" value="ECO:0007669"/>
    <property type="project" value="TreeGrafter"/>
</dbReference>
<dbReference type="PATRIC" id="fig|76860.7.peg.576"/>
<dbReference type="InterPro" id="IPR016181">
    <property type="entry name" value="Acyl_CoA_acyltransferase"/>
</dbReference>
<dbReference type="EMBL" id="JWIY01000001">
    <property type="protein sequence ID" value="KIC78537.1"/>
    <property type="molecule type" value="Genomic_DNA"/>
</dbReference>
<feature type="domain" description="N-acetyltransferase" evidence="4">
    <location>
        <begin position="18"/>
        <end position="173"/>
    </location>
</feature>